<evidence type="ECO:0000313" key="2">
    <source>
        <dbReference type="Proteomes" id="UP000619265"/>
    </source>
</evidence>
<gene>
    <name evidence="1" type="ORF">F2P56_014978</name>
</gene>
<dbReference type="InterPro" id="IPR004158">
    <property type="entry name" value="DUF247_pln"/>
</dbReference>
<dbReference type="Gramene" id="Jr07_13350_p1">
    <property type="protein sequence ID" value="cds.Jr07_13350_p1"/>
    <property type="gene ID" value="Jr07_13350"/>
</dbReference>
<evidence type="ECO:0000313" key="1">
    <source>
        <dbReference type="EMBL" id="KAF5464941.1"/>
    </source>
</evidence>
<organism evidence="1 2">
    <name type="scientific">Juglans regia</name>
    <name type="common">English walnut</name>
    <dbReference type="NCBI Taxonomy" id="51240"/>
    <lineage>
        <taxon>Eukaryota</taxon>
        <taxon>Viridiplantae</taxon>
        <taxon>Streptophyta</taxon>
        <taxon>Embryophyta</taxon>
        <taxon>Tracheophyta</taxon>
        <taxon>Spermatophyta</taxon>
        <taxon>Magnoliopsida</taxon>
        <taxon>eudicotyledons</taxon>
        <taxon>Gunneridae</taxon>
        <taxon>Pentapetalae</taxon>
        <taxon>rosids</taxon>
        <taxon>fabids</taxon>
        <taxon>Fagales</taxon>
        <taxon>Juglandaceae</taxon>
        <taxon>Juglans</taxon>
    </lineage>
</organism>
<dbReference type="Pfam" id="PF03140">
    <property type="entry name" value="DUF247"/>
    <property type="match status" value="1"/>
</dbReference>
<reference evidence="1" key="1">
    <citation type="submission" date="2015-10" db="EMBL/GenBank/DDBJ databases">
        <authorList>
            <person name="Martinez-Garcia P.J."/>
            <person name="Crepeau M.W."/>
            <person name="Puiu D."/>
            <person name="Gonzalez-Ibeas D."/>
            <person name="Whalen J."/>
            <person name="Stevens K."/>
            <person name="Paul R."/>
            <person name="Butterfield T."/>
            <person name="Britton M."/>
            <person name="Reagan R."/>
            <person name="Chakraborty S."/>
            <person name="Walawage S.L."/>
            <person name="Vasquez-Gross H.A."/>
            <person name="Cardeno C."/>
            <person name="Famula R."/>
            <person name="Pratt K."/>
            <person name="Kuruganti S."/>
            <person name="Aradhya M.K."/>
            <person name="Leslie C.A."/>
            <person name="Dandekar A.M."/>
            <person name="Salzberg S.L."/>
            <person name="Wegrzyn J.L."/>
            <person name="Langley C.H."/>
            <person name="Neale D.B."/>
        </authorList>
    </citation>
    <scope>NUCLEOTIDE SEQUENCE</scope>
    <source>
        <tissue evidence="1">Leaves</tissue>
    </source>
</reference>
<dbReference type="EMBL" id="LIHL02000007">
    <property type="protein sequence ID" value="KAF5464941.1"/>
    <property type="molecule type" value="Genomic_DNA"/>
</dbReference>
<sequence length="255" mass="29834">MSRDALSSHIKAIDRKLAGLTPINSVECCMFKVHEQLRKVNEKAYKPMLLAIGPYNYHGKVGQGLMEEHKLCYLKQMLERKNERSVEVYIRTLRELEERARNCYAEDISLTTFEFVEMMLLDGCFIIEFFRKCQMCNLRDKHDPIFRISWILPTVTRDLLLFENQLPFFVLTKLFMMIESSQTPLPNRSGHLGEHTINIEQNNEITCLESSTSVDQRVQIRRRLGDLAIYFFSVSSPFQEWDINGLSSYSAEKPF</sequence>
<dbReference type="PANTHER" id="PTHR31170">
    <property type="entry name" value="BNAC04G53230D PROTEIN"/>
    <property type="match status" value="1"/>
</dbReference>
<proteinExistence type="predicted"/>
<dbReference type="AlphaFoldDB" id="A0A833XEE5"/>
<reference evidence="1" key="2">
    <citation type="submission" date="2020-03" db="EMBL/GenBank/DDBJ databases">
        <title>Walnut 2.0.</title>
        <authorList>
            <person name="Marrano A."/>
            <person name="Britton M."/>
            <person name="Zimin A.V."/>
            <person name="Zaini P.A."/>
            <person name="Workman R."/>
            <person name="Puiu D."/>
            <person name="Bianco L."/>
            <person name="Allen B.J."/>
            <person name="Troggio M."/>
            <person name="Leslie C.A."/>
            <person name="Timp W."/>
            <person name="Dendekar A."/>
            <person name="Salzberg S.L."/>
            <person name="Neale D.B."/>
        </authorList>
    </citation>
    <scope>NUCLEOTIDE SEQUENCE</scope>
    <source>
        <tissue evidence="1">Leaves</tissue>
    </source>
</reference>
<dbReference type="Proteomes" id="UP000619265">
    <property type="component" value="Unassembled WGS sequence"/>
</dbReference>
<name>A0A833XEE5_JUGRE</name>
<comment type="caution">
    <text evidence="1">The sequence shown here is derived from an EMBL/GenBank/DDBJ whole genome shotgun (WGS) entry which is preliminary data.</text>
</comment>
<protein>
    <submittedName>
        <fullName evidence="1">Uncharacterized protein</fullName>
    </submittedName>
</protein>
<dbReference type="PANTHER" id="PTHR31170:SF17">
    <property type="match status" value="1"/>
</dbReference>
<accession>A0A833XEE5</accession>